<protein>
    <submittedName>
        <fullName evidence="1">Molybdopterin synthase sulfur carrier subunit</fullName>
    </submittedName>
</protein>
<dbReference type="EMBL" id="JACHWZ010000002">
    <property type="protein sequence ID" value="MBB3059650.1"/>
    <property type="molecule type" value="Genomic_DNA"/>
</dbReference>
<evidence type="ECO:0000313" key="1">
    <source>
        <dbReference type="EMBL" id="MBB3059650.1"/>
    </source>
</evidence>
<name>A0A7W4Z8Y0_9GAMM</name>
<dbReference type="CDD" id="cd00754">
    <property type="entry name" value="Ubl_MoaD"/>
    <property type="match status" value="1"/>
</dbReference>
<dbReference type="Proteomes" id="UP000535937">
    <property type="component" value="Unassembled WGS sequence"/>
</dbReference>
<dbReference type="RefSeq" id="WP_183456287.1">
    <property type="nucleotide sequence ID" value="NZ_JACHWZ010000002.1"/>
</dbReference>
<dbReference type="InterPro" id="IPR012675">
    <property type="entry name" value="Beta-grasp_dom_sf"/>
</dbReference>
<sequence>MIRVLFFAGLREKLDCAALEVDSGGLETLADLREKLGERGDPWRRALADASLQMALNQHLATAASPVAAGDEVAFFPPVTGG</sequence>
<dbReference type="InterPro" id="IPR016155">
    <property type="entry name" value="Mopterin_synth/thiamin_S_b"/>
</dbReference>
<keyword evidence="2" id="KW-1185">Reference proteome</keyword>
<accession>A0A7W4Z8Y0</accession>
<dbReference type="Gene3D" id="3.10.20.30">
    <property type="match status" value="1"/>
</dbReference>
<dbReference type="Pfam" id="PF02597">
    <property type="entry name" value="ThiS"/>
    <property type="match status" value="1"/>
</dbReference>
<dbReference type="SUPFAM" id="SSF54285">
    <property type="entry name" value="MoaD/ThiS"/>
    <property type="match status" value="1"/>
</dbReference>
<dbReference type="AlphaFoldDB" id="A0A7W4Z8Y0"/>
<gene>
    <name evidence="1" type="ORF">FHS09_000458</name>
</gene>
<evidence type="ECO:0000313" key="2">
    <source>
        <dbReference type="Proteomes" id="UP000535937"/>
    </source>
</evidence>
<dbReference type="NCBIfam" id="TIGR01682">
    <property type="entry name" value="moaD"/>
    <property type="match status" value="1"/>
</dbReference>
<organism evidence="1 2">
    <name type="scientific">Microbulbifer rhizosphaerae</name>
    <dbReference type="NCBI Taxonomy" id="1562603"/>
    <lineage>
        <taxon>Bacteria</taxon>
        <taxon>Pseudomonadati</taxon>
        <taxon>Pseudomonadota</taxon>
        <taxon>Gammaproteobacteria</taxon>
        <taxon>Cellvibrionales</taxon>
        <taxon>Microbulbiferaceae</taxon>
        <taxon>Microbulbifer</taxon>
    </lineage>
</organism>
<reference evidence="1 2" key="1">
    <citation type="submission" date="2020-08" db="EMBL/GenBank/DDBJ databases">
        <title>Genomic Encyclopedia of Type Strains, Phase III (KMG-III): the genomes of soil and plant-associated and newly described type strains.</title>
        <authorList>
            <person name="Whitman W."/>
        </authorList>
    </citation>
    <scope>NUCLEOTIDE SEQUENCE [LARGE SCALE GENOMIC DNA]</scope>
    <source>
        <strain evidence="1 2">CECT 8799</strain>
    </source>
</reference>
<comment type="caution">
    <text evidence="1">The sequence shown here is derived from an EMBL/GenBank/DDBJ whole genome shotgun (WGS) entry which is preliminary data.</text>
</comment>
<dbReference type="InterPro" id="IPR003749">
    <property type="entry name" value="ThiS/MoaD-like"/>
</dbReference>
<proteinExistence type="predicted"/>